<dbReference type="InterPro" id="IPR036875">
    <property type="entry name" value="Znf_CCHC_sf"/>
</dbReference>
<keyword evidence="10" id="KW-0862">Zinc</keyword>
<dbReference type="EMBL" id="JADXDR010000009">
    <property type="protein sequence ID" value="KAI7846139.1"/>
    <property type="molecule type" value="Genomic_DNA"/>
</dbReference>
<keyword evidence="3 11" id="KW-0853">WD repeat</keyword>
<keyword evidence="10" id="KW-0479">Metal-binding</keyword>
<dbReference type="Gene3D" id="4.10.60.10">
    <property type="entry name" value="Zinc finger, CCHC-type"/>
    <property type="match status" value="1"/>
</dbReference>
<evidence type="ECO:0000313" key="14">
    <source>
        <dbReference type="EMBL" id="KAI7846139.1"/>
    </source>
</evidence>
<dbReference type="PANTHER" id="PTHR15169:SF0">
    <property type="entry name" value="DNA DAMAGE-BINDING PROTEIN 2"/>
    <property type="match status" value="1"/>
</dbReference>
<gene>
    <name evidence="14" type="ORF">COHA_000400</name>
</gene>
<accession>A0AAD5H6H2</accession>
<evidence type="ECO:0000256" key="11">
    <source>
        <dbReference type="PROSITE-ProRule" id="PRU00221"/>
    </source>
</evidence>
<protein>
    <recommendedName>
        <fullName evidence="13">CCHC-type domain-containing protein</fullName>
    </recommendedName>
</protein>
<dbReference type="Pfam" id="PF00400">
    <property type="entry name" value="WD40"/>
    <property type="match status" value="1"/>
</dbReference>
<evidence type="ECO:0000259" key="13">
    <source>
        <dbReference type="PROSITE" id="PS50158"/>
    </source>
</evidence>
<name>A0AAD5H6H2_9CHLO</name>
<dbReference type="InterPro" id="IPR015943">
    <property type="entry name" value="WD40/YVTN_repeat-like_dom_sf"/>
</dbReference>
<dbReference type="GO" id="GO:0006281">
    <property type="term" value="P:DNA repair"/>
    <property type="evidence" value="ECO:0007669"/>
    <property type="project" value="UniProtKB-KW"/>
</dbReference>
<evidence type="ECO:0000256" key="9">
    <source>
        <dbReference type="ARBA" id="ARBA00023242"/>
    </source>
</evidence>
<feature type="compositionally biased region" description="Acidic residues" evidence="12">
    <location>
        <begin position="675"/>
        <end position="688"/>
    </location>
</feature>
<dbReference type="PROSITE" id="PS50158">
    <property type="entry name" value="ZF_CCHC"/>
    <property type="match status" value="1"/>
</dbReference>
<keyword evidence="15" id="KW-1185">Reference proteome</keyword>
<keyword evidence="8" id="KW-0234">DNA repair</keyword>
<dbReference type="PROSITE" id="PS50294">
    <property type="entry name" value="WD_REPEATS_REGION"/>
    <property type="match status" value="1"/>
</dbReference>
<dbReference type="GO" id="GO:0008270">
    <property type="term" value="F:zinc ion binding"/>
    <property type="evidence" value="ECO:0007669"/>
    <property type="project" value="UniProtKB-KW"/>
</dbReference>
<dbReference type="PROSITE" id="PS50082">
    <property type="entry name" value="WD_REPEATS_2"/>
    <property type="match status" value="1"/>
</dbReference>
<dbReference type="Proteomes" id="UP001205105">
    <property type="component" value="Unassembled WGS sequence"/>
</dbReference>
<feature type="region of interest" description="Disordered" evidence="12">
    <location>
        <begin position="585"/>
        <end position="688"/>
    </location>
</feature>
<evidence type="ECO:0000256" key="3">
    <source>
        <dbReference type="ARBA" id="ARBA00022574"/>
    </source>
</evidence>
<evidence type="ECO:0000256" key="10">
    <source>
        <dbReference type="PROSITE-ProRule" id="PRU00047"/>
    </source>
</evidence>
<feature type="compositionally biased region" description="Low complexity" evidence="12">
    <location>
        <begin position="594"/>
        <end position="617"/>
    </location>
</feature>
<dbReference type="SMART" id="SM00320">
    <property type="entry name" value="WD40"/>
    <property type="match status" value="4"/>
</dbReference>
<dbReference type="AlphaFoldDB" id="A0AAD5H6H2"/>
<feature type="region of interest" description="Disordered" evidence="12">
    <location>
        <begin position="1"/>
        <end position="67"/>
    </location>
</feature>
<dbReference type="InterPro" id="IPR001878">
    <property type="entry name" value="Znf_CCHC"/>
</dbReference>
<comment type="subcellular location">
    <subcellularLocation>
        <location evidence="1">Nucleus</location>
    </subcellularLocation>
</comment>
<dbReference type="GO" id="GO:0005634">
    <property type="term" value="C:nucleus"/>
    <property type="evidence" value="ECO:0007669"/>
    <property type="project" value="UniProtKB-SubCell"/>
</dbReference>
<evidence type="ECO:0000256" key="6">
    <source>
        <dbReference type="ARBA" id="ARBA00022786"/>
    </source>
</evidence>
<evidence type="ECO:0000256" key="5">
    <source>
        <dbReference type="ARBA" id="ARBA00022763"/>
    </source>
</evidence>
<evidence type="ECO:0000256" key="4">
    <source>
        <dbReference type="ARBA" id="ARBA00022737"/>
    </source>
</evidence>
<evidence type="ECO:0000256" key="7">
    <source>
        <dbReference type="ARBA" id="ARBA00023125"/>
    </source>
</evidence>
<feature type="compositionally biased region" description="Gly residues" evidence="12">
    <location>
        <begin position="47"/>
        <end position="56"/>
    </location>
</feature>
<keyword evidence="9" id="KW-0539">Nucleus</keyword>
<dbReference type="InterPro" id="IPR036322">
    <property type="entry name" value="WD40_repeat_dom_sf"/>
</dbReference>
<dbReference type="SUPFAM" id="SSF50978">
    <property type="entry name" value="WD40 repeat-like"/>
    <property type="match status" value="1"/>
</dbReference>
<dbReference type="InterPro" id="IPR001680">
    <property type="entry name" value="WD40_rpt"/>
</dbReference>
<keyword evidence="4" id="KW-0677">Repeat</keyword>
<comment type="caution">
    <text evidence="14">The sequence shown here is derived from an EMBL/GenBank/DDBJ whole genome shotgun (WGS) entry which is preliminary data.</text>
</comment>
<evidence type="ECO:0000256" key="2">
    <source>
        <dbReference type="ARBA" id="ARBA00005434"/>
    </source>
</evidence>
<evidence type="ECO:0000313" key="15">
    <source>
        <dbReference type="Proteomes" id="UP001205105"/>
    </source>
</evidence>
<dbReference type="PANTHER" id="PTHR15169">
    <property type="entry name" value="DAMAGE-SPECIFIC DNA BINDING PROTEIN 2"/>
    <property type="match status" value="1"/>
</dbReference>
<evidence type="ECO:0000256" key="12">
    <source>
        <dbReference type="SAM" id="MobiDB-lite"/>
    </source>
</evidence>
<keyword evidence="10" id="KW-0863">Zinc-finger</keyword>
<keyword evidence="6" id="KW-0833">Ubl conjugation pathway</keyword>
<organism evidence="14 15">
    <name type="scientific">Chlorella ohadii</name>
    <dbReference type="NCBI Taxonomy" id="2649997"/>
    <lineage>
        <taxon>Eukaryota</taxon>
        <taxon>Viridiplantae</taxon>
        <taxon>Chlorophyta</taxon>
        <taxon>core chlorophytes</taxon>
        <taxon>Trebouxiophyceae</taxon>
        <taxon>Chlorellales</taxon>
        <taxon>Chlorellaceae</taxon>
        <taxon>Chlorella clade</taxon>
        <taxon>Chlorella</taxon>
    </lineage>
</organism>
<dbReference type="GO" id="GO:0003684">
    <property type="term" value="F:damaged DNA binding"/>
    <property type="evidence" value="ECO:0007669"/>
    <property type="project" value="InterPro"/>
</dbReference>
<comment type="similarity">
    <text evidence="2">Belongs to the WD repeat DDB2/WDR76 family.</text>
</comment>
<keyword evidence="5" id="KW-0227">DNA damage</keyword>
<feature type="repeat" description="WD" evidence="11">
    <location>
        <begin position="375"/>
        <end position="408"/>
    </location>
</feature>
<proteinExistence type="inferred from homology"/>
<feature type="compositionally biased region" description="Acidic residues" evidence="12">
    <location>
        <begin position="645"/>
        <end position="654"/>
    </location>
</feature>
<reference evidence="14" key="1">
    <citation type="submission" date="2020-11" db="EMBL/GenBank/DDBJ databases">
        <title>Chlorella ohadii genome sequencing and assembly.</title>
        <authorList>
            <person name="Murik O."/>
            <person name="Treves H."/>
            <person name="Kedem I."/>
            <person name="Shotland Y."/>
            <person name="Kaplan A."/>
        </authorList>
    </citation>
    <scope>NUCLEOTIDE SEQUENCE</scope>
    <source>
        <strain evidence="14">1</strain>
    </source>
</reference>
<evidence type="ECO:0000256" key="8">
    <source>
        <dbReference type="ARBA" id="ARBA00023204"/>
    </source>
</evidence>
<dbReference type="Gene3D" id="2.130.10.10">
    <property type="entry name" value="YVTN repeat-like/Quinoprotein amine dehydrogenase"/>
    <property type="match status" value="1"/>
</dbReference>
<dbReference type="GO" id="GO:0080008">
    <property type="term" value="C:Cul4-RING E3 ubiquitin ligase complex"/>
    <property type="evidence" value="ECO:0007669"/>
    <property type="project" value="InterPro"/>
</dbReference>
<keyword evidence="7" id="KW-0238">DNA-binding</keyword>
<dbReference type="InterPro" id="IPR033312">
    <property type="entry name" value="DDB2"/>
</dbReference>
<feature type="compositionally biased region" description="Acidic residues" evidence="12">
    <location>
        <begin position="11"/>
        <end position="46"/>
    </location>
</feature>
<feature type="domain" description="CCHC-type" evidence="13">
    <location>
        <begin position="106"/>
        <end position="120"/>
    </location>
</feature>
<evidence type="ECO:0000256" key="1">
    <source>
        <dbReference type="ARBA" id="ARBA00004123"/>
    </source>
</evidence>
<dbReference type="GO" id="GO:0009411">
    <property type="term" value="P:response to UV"/>
    <property type="evidence" value="ECO:0007669"/>
    <property type="project" value="TreeGrafter"/>
</dbReference>
<dbReference type="SMART" id="SM00343">
    <property type="entry name" value="ZnF_C2HC"/>
    <property type="match status" value="2"/>
</dbReference>
<dbReference type="SUPFAM" id="SSF57756">
    <property type="entry name" value="Retrovirus zinc finger-like domains"/>
    <property type="match status" value="1"/>
</dbReference>
<sequence>MAPARWVIARDEEEEEEASSEEEELEDEEAEEGSADEAEEEAEADEGGGAAAGGSGAAEPSPGSTIKQRKLSIKLGGADVCHVCGQRGHMAGFVGAKYIDCPNKPCYLCGKQGHSTMTCPFRIAPGHGCTVAAGISSDTVLCSLRKREHGGRQPAHQAPTTKRWQVDAAVLKLHSRRTTCLEFHPTLDHLVLSGDKKGQIAVYERTVYSSINYWLTNQLRFMPGGDGSSCASSSYDGTVKVFDIETGSHTTVYDANPQGWEAVVEAEQAGQWVTFMGLDVVQSAGTIVAGDNFGRVHFLDPRMSAPIACVPLHRKNGKVQSVHCNPVDANLVMTAGNDYTARVVDMRNLMGGASAASKGKSAVGSPGALPAELAVLQHTKVINAAYFSPITGRKILTTSQDNRLRVWDYLYSTNQPADREIVHSQNFNRYLTPFRAEWDPKDPSERLVVCGRYISEDFGGLALHPVDLLDAATGALVGELTDPNLSTICPVNKPHPRLEVIGAAGSCQIGIKTVFGYALCFSLQGRQKAWATGLEFGQSTPSRAASWLRPKDDNQALHFAACSERQQQEPGSANFIFFDADPDAEKKKGKGRGKAAAATAAGTAAASPSGATTAGASEDGSPGPSASKPAAKGRGKGKGKAAAALEEEGEEEEAGPSKGRKRGSGGKRRRNQQPEGDDEEEDDNVYSP</sequence>
<feature type="compositionally biased region" description="Basic residues" evidence="12">
    <location>
        <begin position="658"/>
        <end position="671"/>
    </location>
</feature>